<name>A0ACD3SKU8_9BURK</name>
<accession>A0ACD3SKU8</accession>
<evidence type="ECO:0000313" key="1">
    <source>
        <dbReference type="EMBL" id="TMS56807.1"/>
    </source>
</evidence>
<evidence type="ECO:0000313" key="2">
    <source>
        <dbReference type="Proteomes" id="UP000004277"/>
    </source>
</evidence>
<protein>
    <submittedName>
        <fullName evidence="1">Uncharacterized protein</fullName>
    </submittedName>
</protein>
<comment type="caution">
    <text evidence="1">The sequence shown here is derived from an EMBL/GenBank/DDBJ whole genome shotgun (WGS) entry which is preliminary data.</text>
</comment>
<reference evidence="1" key="1">
    <citation type="submission" date="2019-05" db="EMBL/GenBank/DDBJ databases">
        <title>Revised genome assembly of Burkholderiaceae (previously Ralstonia) sp. PBA.</title>
        <authorList>
            <person name="Gan H.M."/>
        </authorList>
    </citation>
    <scope>NUCLEOTIDE SEQUENCE</scope>
    <source>
        <strain evidence="1">PBA</strain>
    </source>
</reference>
<keyword evidence="2" id="KW-1185">Reference proteome</keyword>
<dbReference type="Proteomes" id="UP000004277">
    <property type="component" value="Unassembled WGS sequence"/>
</dbReference>
<gene>
    <name evidence="1" type="ORF">MW7_017215</name>
</gene>
<dbReference type="EMBL" id="AKCV02000026">
    <property type="protein sequence ID" value="TMS56807.1"/>
    <property type="molecule type" value="Genomic_DNA"/>
</dbReference>
<sequence>MLEFVDETLRDGPQSLWATRMKTASMLGATEYLNRSGYRKVCVASGASFETAVKFLNEDPWERLRALKAYLPDTEIDILIRSRNLFGWERYPDEVIELLFRCLRDAGTQSIKIFDGLNDINNIAAGFRIGKALGLHTSGYLTFSLSPVHTDAHFARKAREMIDAGVDAIIMGDASGLLSGPRTKTLMAALNAEVKGEVPIEFLAHHSMGLALESYREAILAGVRRVTTACGPLANGESMPSTLDVLDIANELGIPTSLDVDAIRRTEDYFHWVAYKENHRVEPPVQFDPARYEAFAAHQIPGGMISNFRNQLRELGLIHRLDEVLAEAGRVRTELGYPIMVTPFSQFVGVQATFNVIQGERYKTVPKELYLYVLGHYGKPPGEIDPNVLDRILKGRKLDNLPPPVDFNGRVLDAFRKENGPFRSDEDLLLHLFYGAKHVSAMRANCVHVTGRPTIHQPLRAMLEELARDTSLSTMKFEQGNVRFSLSYQ</sequence>
<organism evidence="1 2">
    <name type="scientific">Imbroritus primus</name>
    <dbReference type="NCBI Taxonomy" id="3058603"/>
    <lineage>
        <taxon>Bacteria</taxon>
        <taxon>Pseudomonadati</taxon>
        <taxon>Pseudomonadota</taxon>
        <taxon>Betaproteobacteria</taxon>
        <taxon>Burkholderiales</taxon>
        <taxon>Burkholderiaceae</taxon>
        <taxon>Imbroritus</taxon>
    </lineage>
</organism>
<proteinExistence type="predicted"/>